<dbReference type="InterPro" id="IPR020841">
    <property type="entry name" value="PKS_Beta-ketoAc_synthase_dom"/>
</dbReference>
<dbReference type="InterPro" id="IPR001227">
    <property type="entry name" value="Ac_transferase_dom_sf"/>
</dbReference>
<dbReference type="CDD" id="cd02440">
    <property type="entry name" value="AdoMet_MTases"/>
    <property type="match status" value="1"/>
</dbReference>
<feature type="domain" description="Ketosynthase family 3 (KS3)" evidence="9">
    <location>
        <begin position="5"/>
        <end position="428"/>
    </location>
</feature>
<dbReference type="PROSITE" id="PS52004">
    <property type="entry name" value="KS3_2"/>
    <property type="match status" value="1"/>
</dbReference>
<feature type="domain" description="PKS/mFAS DH" evidence="10">
    <location>
        <begin position="883"/>
        <end position="1182"/>
    </location>
</feature>
<proteinExistence type="predicted"/>
<dbReference type="InterPro" id="IPR036736">
    <property type="entry name" value="ACP-like_sf"/>
</dbReference>
<evidence type="ECO:0000259" key="9">
    <source>
        <dbReference type="PROSITE" id="PS52004"/>
    </source>
</evidence>
<dbReference type="InterPro" id="IPR036291">
    <property type="entry name" value="NAD(P)-bd_dom_sf"/>
</dbReference>
<dbReference type="Pfam" id="PF08659">
    <property type="entry name" value="KR"/>
    <property type="match status" value="1"/>
</dbReference>
<dbReference type="Gene3D" id="3.90.180.10">
    <property type="entry name" value="Medium-chain alcohol dehydrogenases, catalytic domain"/>
    <property type="match status" value="1"/>
</dbReference>
<feature type="domain" description="Carrier" evidence="8">
    <location>
        <begin position="2252"/>
        <end position="2327"/>
    </location>
</feature>
<dbReference type="SUPFAM" id="SSF53335">
    <property type="entry name" value="S-adenosyl-L-methionine-dependent methyltransferases"/>
    <property type="match status" value="1"/>
</dbReference>
<dbReference type="GO" id="GO:0004315">
    <property type="term" value="F:3-oxoacyl-[acyl-carrier-protein] synthase activity"/>
    <property type="evidence" value="ECO:0007669"/>
    <property type="project" value="InterPro"/>
</dbReference>
<dbReference type="InterPro" id="IPR014030">
    <property type="entry name" value="Ketoacyl_synth_N"/>
</dbReference>
<reference evidence="11 12" key="1">
    <citation type="submission" date="2016-07" db="EMBL/GenBank/DDBJ databases">
        <title>Pervasive Adenine N6-methylation of Active Genes in Fungi.</title>
        <authorList>
            <consortium name="DOE Joint Genome Institute"/>
            <person name="Mondo S.J."/>
            <person name="Dannebaum R.O."/>
            <person name="Kuo R.C."/>
            <person name="Labutti K."/>
            <person name="Haridas S."/>
            <person name="Kuo A."/>
            <person name="Salamov A."/>
            <person name="Ahrendt S.R."/>
            <person name="Lipzen A."/>
            <person name="Sullivan W."/>
            <person name="Andreopoulos W.B."/>
            <person name="Clum A."/>
            <person name="Lindquist E."/>
            <person name="Daum C."/>
            <person name="Ramamoorthy G.K."/>
            <person name="Gryganskyi A."/>
            <person name="Culley D."/>
            <person name="Magnuson J.K."/>
            <person name="James T.Y."/>
            <person name="O'Malley M.A."/>
            <person name="Stajich J.E."/>
            <person name="Spatafora J.W."/>
            <person name="Visel A."/>
            <person name="Grigoriev I.V."/>
        </authorList>
    </citation>
    <scope>NUCLEOTIDE SEQUENCE [LARGE SCALE GENOMIC DNA]</scope>
    <source>
        <strain evidence="11 12">JEL800</strain>
    </source>
</reference>
<gene>
    <name evidence="11" type="ORF">BCR33DRAFT_714146</name>
</gene>
<dbReference type="SMART" id="SM00827">
    <property type="entry name" value="PKS_AT"/>
    <property type="match status" value="1"/>
</dbReference>
<dbReference type="InterPro" id="IPR029063">
    <property type="entry name" value="SAM-dependent_MTases_sf"/>
</dbReference>
<dbReference type="InterPro" id="IPR050444">
    <property type="entry name" value="Polyketide_Synthase"/>
</dbReference>
<dbReference type="Pfam" id="PF00698">
    <property type="entry name" value="Acyl_transf_1"/>
    <property type="match status" value="1"/>
</dbReference>
<dbReference type="SUPFAM" id="SSF50129">
    <property type="entry name" value="GroES-like"/>
    <property type="match status" value="1"/>
</dbReference>
<keyword evidence="2" id="KW-0597">Phosphoprotein</keyword>
<dbReference type="InterPro" id="IPR049900">
    <property type="entry name" value="PKS_mFAS_DH"/>
</dbReference>
<dbReference type="InterPro" id="IPR011032">
    <property type="entry name" value="GroES-like_sf"/>
</dbReference>
<dbReference type="InterPro" id="IPR001242">
    <property type="entry name" value="Condensation_dom"/>
</dbReference>
<evidence type="ECO:0000256" key="4">
    <source>
        <dbReference type="ARBA" id="ARBA00022857"/>
    </source>
</evidence>
<dbReference type="CDD" id="cd05195">
    <property type="entry name" value="enoyl_red"/>
    <property type="match status" value="1"/>
</dbReference>
<dbReference type="PANTHER" id="PTHR45681">
    <property type="entry name" value="POLYKETIDE SYNTHASE 44-RELATED"/>
    <property type="match status" value="1"/>
</dbReference>
<evidence type="ECO:0000256" key="6">
    <source>
        <dbReference type="PROSITE-ProRule" id="PRU01363"/>
    </source>
</evidence>
<keyword evidence="4" id="KW-0521">NADP</keyword>
<dbReference type="PROSITE" id="PS52019">
    <property type="entry name" value="PKS_MFAS_DH"/>
    <property type="match status" value="1"/>
</dbReference>
<dbReference type="GO" id="GO:0009403">
    <property type="term" value="P:toxin biosynthetic process"/>
    <property type="evidence" value="ECO:0007669"/>
    <property type="project" value="UniProtKB-ARBA"/>
</dbReference>
<dbReference type="Gene3D" id="3.30.559.30">
    <property type="entry name" value="Nonribosomal peptide synthetase, condensation domain"/>
    <property type="match status" value="1"/>
</dbReference>
<dbReference type="InterPro" id="IPR020843">
    <property type="entry name" value="ER"/>
</dbReference>
<dbReference type="Gene3D" id="3.40.50.150">
    <property type="entry name" value="Vaccinia Virus protein VP39"/>
    <property type="match status" value="1"/>
</dbReference>
<accession>A0A1Y2CQ54</accession>
<evidence type="ECO:0000313" key="12">
    <source>
        <dbReference type="Proteomes" id="UP000193642"/>
    </source>
</evidence>
<dbReference type="SMART" id="SM00825">
    <property type="entry name" value="PKS_KS"/>
    <property type="match status" value="1"/>
</dbReference>
<dbReference type="InterPro" id="IPR042104">
    <property type="entry name" value="PKS_dehydratase_sf"/>
</dbReference>
<evidence type="ECO:0000256" key="5">
    <source>
        <dbReference type="ARBA" id="ARBA00023268"/>
    </source>
</evidence>
<dbReference type="InterPro" id="IPR057326">
    <property type="entry name" value="KR_dom"/>
</dbReference>
<keyword evidence="1" id="KW-0596">Phosphopantetheine</keyword>
<dbReference type="Gene3D" id="3.30.559.10">
    <property type="entry name" value="Chloramphenicol acetyltransferase-like domain"/>
    <property type="match status" value="1"/>
</dbReference>
<dbReference type="InterPro" id="IPR009081">
    <property type="entry name" value="PP-bd_ACP"/>
</dbReference>
<evidence type="ECO:0000256" key="1">
    <source>
        <dbReference type="ARBA" id="ARBA00022450"/>
    </source>
</evidence>
<evidence type="ECO:0000256" key="2">
    <source>
        <dbReference type="ARBA" id="ARBA00022553"/>
    </source>
</evidence>
<dbReference type="InterPro" id="IPR013968">
    <property type="entry name" value="PKS_KR"/>
</dbReference>
<evidence type="ECO:0000256" key="3">
    <source>
        <dbReference type="ARBA" id="ARBA00022679"/>
    </source>
</evidence>
<dbReference type="Pfam" id="PF08242">
    <property type="entry name" value="Methyltransf_12"/>
    <property type="match status" value="1"/>
</dbReference>
<sequence>MSMHQEAIAVIGIGCRLPKGIMNKDDLFNFLAQGGDGVSEIPADRWNSKAWEGDVDGYKRITRGRMACLGTRDELYSFDPVEFSISPAEAQNMHPTQRISLEVALETFADAGVRFRGSKTGVFTACNTITTHEDEYVKNEYSGTGGSPFMVANRISFVFDLKGPSLQTDTACSSTSIGLNYAIQSLQNGECDQALVLGVNIVSTPLDSVEFARMNVLGKKGESRPFDNAADGYVRAEGSVGVLVKPLQKALDDGDQIYSVIVGSATNSNGKGTSITMPDAKMQSECIRTAYAMGPFKPADAVYVECHGTGTKVGDPIEANAVGAVFSEGRPKDQPLRIGSVKSNFGHHEWTSGLVSLAKVSLMASRRVLLPTIRHTVPHPKIQWKKYNMQVQTATESFADVITKDGPLVFSMSNYGLGGANTHFVLVAPDEAVFESLCKPKPHPIVSESISGIYFLPVGGLTKQATLAMSEKLKSLDSKNMREIATLLTRTARAFPYRSYAISSSLTSAEFKAISYRDKFAAPTVCFVFCGQGPQHIDMGRGLYAAFPAFRSAITKADDLYKKLSGASFIKNTGLFLPDTKTTLSADGNWPVQNVVMSMVMFQLALFELWKSVGIKYDVVVGHSIGEIAMAYAAGFTSFEGAIKLAIARAEAMTRVDGHGAMAAIGCSESEAHQLIDELFNSLKPASKNLWVAGVNSPSSVTLAGSSDLVDAVVALATKEDIFAKKLRVSSPFHTPMMESVQAVKTRFHSIIKSDTVGKPVARVMSTVTGTWLPQSQYNGDYAWNNMRKPVRFFDAIDRISLEHSDVVFLEVAPHPVLQSYITECTPNANTTASVRRLGKKDGFVHEEQMILETCGKLFAFGCEVLPYGVDVIKTCQSSLPNYPYNKTVYPVKEDGWRKWERLTDPSPPLSAPVFRLGVQTHPWVTGHQVNDAVIFPAVGYLEAVFQNKAVHLKNVKISNALVLPSENQSPMSVGLEITGDSWAFKSCTQNQRDASGKVILDTVHATGHFSMERPSRIPENYKRDLPALMSKGIFSWTKEQVYKAMPNGLKYQYEFSSYVSEVHRFEEDAVLGVLDVSSANLERYEGYSLQVMLLGALDVASGQQKIRKLYLPAEIKNVIRVDNGAPGSKMYDGKKIYVHGRIDYWHWDYFVGTITLLDETGAPFLILDGFRCNALKESRINDIPSKPYTMVWQPKGFAGCPVDLKDFDYPENDWFHVYASALVWDLIDETLKDTSFVPGTTIDRIRFFDWCKRHHRVHRGTKEQGITQEHRDLGQNLKTILKDNKQTAGILFSDTLLDEVYKFINRITKLEETPKSFKAAGKRSVRILEVGAGTGGLTKILHPVLEELHAKGLHIEYVVSDLSVTLAADTARLLGSPFYHSQAFDLTKPLEGQGIQAHSFDMVMACDVLHATPTVADCLATTRSLLVPGGQLLIVELNGDYFERDVNVVHSLDFIFGSFSEWFGFTDNRTHCTLTKAALGFEKYTCAAYDFHYIFSAFAPELSFKPTTVTPVPTSFSKPLILHHHESGVNEAELVQKCLAVNDPSTDTGIEIWLMANDNPAGCSILGLQSSIQAEFNTWIVRSVIFEDHSLSNEAKEAIVHQIRNCSVMELESHLKLTKDGQLMVNRLVACLDQQESTVQASMFEVWKGENGTSRYLEIREMRVPVVGSTDVLVETRAVNLNRTMRSTLAVDAPLTEFSGVVTSVGDSVKSVAVGDRVFGLTPGLEASHFSVPEGCVQKIPDSVDFETASGFGYSVATAYHGLRDLANVRKGQAVLIHFPNEYSALSLAAVDICLRSKCSVFVVTHHAESSSSLVSQFGLGLDSIAHESDWMNQARDWLQKLNLRGFHSVVTVDAEDGVDYGLDMLVIHGRLVDIRQQSDHTYHLEPSSTSSYVPVNVRKLMETNLPEFAEVLKSVSDEAQLTPFRTTPVKSFTFAQYRQAYTAVEKSSALGLVRLTNSSSRQVVARPQQKFASNTRLFCSTKTYLLLGGASELGIDLAKWFLQRGARKVVLTSRRGMSALLHRDKLSLGILESQYKCKIIIAASDATSPEATKKLIDETRSWGEIGGIFMMTLVLRDSSFLNMDQSSFDDVMRPKKLALDNVLANVNPVDLDFLVLFSSIATVTRSTGQANYAAVQWYYNKIAAEIPNCLSICVPAVLDSGSFSRLFTQAEGNVLLKFKQIADNIACTTTGLCSALEDAISRMKQDKIYIFQPLTSWTTLFSTFPEGGEDRFWKHLDAKTGQNSSSGSSASSDRPLLQLLAELLNLDASSVDASASLISYGLDSISASRLSSRINSQFGVAISQFQLLSSTMTMGELEKAVYASSSTAASTAKTGISHTIEPARSLFIDGLGEVYHCSAQQKSSFALHKSLKDKKGDPHMVSEAAIVNVKLDLERVRGSVLAMFERHEGLRTTIVTDETGTPYQRIHTPEYALENWVRVKDLSDLGYDAAVKEARRLLGVIVWNGFNLAESTHEFHVYNVSENAYVFAQVVHHIITDAQSGFSMIADLWNHYLHRPVTTQSTIQYKDYAYWQNRVQMVTVDGVDSLQPQRDFWASTLEGYTDPRSKYGVETKMPESYEAHAMVTTQLGVEYGKALDELSQKLSATRVSLLLAIVAAFMEQVTQENDQILDVWTANRPSEFEGVFGYFSNLVPIRVKVDSTSDLKNFANSVQTSLFDAIENASLPFTEIDKLFSPRRFPKRLICVSVHEGGASYGAEDYDASFTTDLEPVDVVYHATLQVRVSINAKRAVTVAVRANKDTFDAKSADAVGHLLASFIEKTLSEGAIPTTKLKVATQQYLSIKDALTIPATARRHVAPPSASPSTPVHAPIDMLFPTTARGSMDSNRSSRPSRDGKRFSFIQSQLSSFSTIIKKKLNGTNDKIEE</sequence>
<evidence type="ECO:0000259" key="10">
    <source>
        <dbReference type="PROSITE" id="PS52019"/>
    </source>
</evidence>
<dbReference type="InterPro" id="IPR016039">
    <property type="entry name" value="Thiolase-like"/>
</dbReference>
<dbReference type="InterPro" id="IPR023213">
    <property type="entry name" value="CAT-like_dom_sf"/>
</dbReference>
<dbReference type="GO" id="GO:0006633">
    <property type="term" value="P:fatty acid biosynthetic process"/>
    <property type="evidence" value="ECO:0007669"/>
    <property type="project" value="InterPro"/>
</dbReference>
<organism evidence="11 12">
    <name type="scientific">Rhizoclosmatium globosum</name>
    <dbReference type="NCBI Taxonomy" id="329046"/>
    <lineage>
        <taxon>Eukaryota</taxon>
        <taxon>Fungi</taxon>
        <taxon>Fungi incertae sedis</taxon>
        <taxon>Chytridiomycota</taxon>
        <taxon>Chytridiomycota incertae sedis</taxon>
        <taxon>Chytridiomycetes</taxon>
        <taxon>Chytridiales</taxon>
        <taxon>Chytriomycetaceae</taxon>
        <taxon>Rhizoclosmatium</taxon>
    </lineage>
</organism>
<protein>
    <submittedName>
        <fullName evidence="11">Uncharacterized protein</fullName>
    </submittedName>
</protein>
<dbReference type="GO" id="GO:0016491">
    <property type="term" value="F:oxidoreductase activity"/>
    <property type="evidence" value="ECO:0007669"/>
    <property type="project" value="InterPro"/>
</dbReference>
<dbReference type="SMART" id="SM00823">
    <property type="entry name" value="PKS_PP"/>
    <property type="match status" value="1"/>
</dbReference>
<keyword evidence="3" id="KW-0808">Transferase</keyword>
<dbReference type="PROSITE" id="PS00606">
    <property type="entry name" value="KS3_1"/>
    <property type="match status" value="1"/>
</dbReference>
<dbReference type="SMART" id="SM00822">
    <property type="entry name" value="PKS_KR"/>
    <property type="match status" value="1"/>
</dbReference>
<name>A0A1Y2CQ54_9FUNG</name>
<dbReference type="STRING" id="329046.A0A1Y2CQ54"/>
<dbReference type="Pfam" id="PF00109">
    <property type="entry name" value="ketoacyl-synt"/>
    <property type="match status" value="1"/>
</dbReference>
<dbReference type="PANTHER" id="PTHR45681:SF6">
    <property type="entry name" value="POLYKETIDE SYNTHASE 37"/>
    <property type="match status" value="1"/>
</dbReference>
<dbReference type="SMART" id="SM00829">
    <property type="entry name" value="PKS_ER"/>
    <property type="match status" value="1"/>
</dbReference>
<dbReference type="GO" id="GO:0031177">
    <property type="term" value="F:phosphopantetheine binding"/>
    <property type="evidence" value="ECO:0007669"/>
    <property type="project" value="InterPro"/>
</dbReference>
<feature type="region of interest" description="Disordered" evidence="7">
    <location>
        <begin position="2837"/>
        <end position="2856"/>
    </location>
</feature>
<dbReference type="InterPro" id="IPR016036">
    <property type="entry name" value="Malonyl_transacylase_ACP-bd"/>
</dbReference>
<dbReference type="InterPro" id="IPR018201">
    <property type="entry name" value="Ketoacyl_synth_AS"/>
</dbReference>
<dbReference type="InterPro" id="IPR016035">
    <property type="entry name" value="Acyl_Trfase/lysoPLipase"/>
</dbReference>
<dbReference type="InterPro" id="IPR013217">
    <property type="entry name" value="Methyltransf_12"/>
</dbReference>
<dbReference type="SUPFAM" id="SSF51735">
    <property type="entry name" value="NAD(P)-binding Rossmann-fold domains"/>
    <property type="match status" value="2"/>
</dbReference>
<dbReference type="Pfam" id="PF02801">
    <property type="entry name" value="Ketoacyl-synt_C"/>
    <property type="match status" value="1"/>
</dbReference>
<evidence type="ECO:0000313" key="11">
    <source>
        <dbReference type="EMBL" id="ORY49087.1"/>
    </source>
</evidence>
<dbReference type="EMBL" id="MCGO01000010">
    <property type="protein sequence ID" value="ORY49087.1"/>
    <property type="molecule type" value="Genomic_DNA"/>
</dbReference>
<comment type="caution">
    <text evidence="11">The sequence shown here is derived from an EMBL/GenBank/DDBJ whole genome shotgun (WGS) entry which is preliminary data.</text>
</comment>
<dbReference type="Pfam" id="PF00550">
    <property type="entry name" value="PP-binding"/>
    <property type="match status" value="1"/>
</dbReference>
<dbReference type="SUPFAM" id="SSF53901">
    <property type="entry name" value="Thiolase-like"/>
    <property type="match status" value="1"/>
</dbReference>
<keyword evidence="12" id="KW-1185">Reference proteome</keyword>
<feature type="region of interest" description="N-terminal hotdog fold" evidence="6">
    <location>
        <begin position="883"/>
        <end position="1017"/>
    </location>
</feature>
<dbReference type="Gene3D" id="3.40.50.720">
    <property type="entry name" value="NAD(P)-binding Rossmann-like Domain"/>
    <property type="match status" value="1"/>
</dbReference>
<evidence type="ECO:0000256" key="7">
    <source>
        <dbReference type="SAM" id="MobiDB-lite"/>
    </source>
</evidence>
<dbReference type="InterPro" id="IPR049552">
    <property type="entry name" value="PKS_DH_N"/>
</dbReference>
<dbReference type="OrthoDB" id="329835at2759"/>
<dbReference type="InterPro" id="IPR020806">
    <property type="entry name" value="PKS_PP-bd"/>
</dbReference>
<dbReference type="Pfam" id="PF00668">
    <property type="entry name" value="Condensation"/>
    <property type="match status" value="1"/>
</dbReference>
<dbReference type="SUPFAM" id="SSF55048">
    <property type="entry name" value="Probable ACP-binding domain of malonyl-CoA ACP transacylase"/>
    <property type="match status" value="1"/>
</dbReference>
<dbReference type="Gene3D" id="3.40.47.10">
    <property type="match status" value="1"/>
</dbReference>
<dbReference type="InterPro" id="IPR014043">
    <property type="entry name" value="Acyl_transferase_dom"/>
</dbReference>
<dbReference type="InterPro" id="IPR014031">
    <property type="entry name" value="Ketoacyl_synth_C"/>
</dbReference>
<feature type="compositionally biased region" description="Polar residues" evidence="7">
    <location>
        <begin position="2839"/>
        <end position="2849"/>
    </location>
</feature>
<dbReference type="Gene3D" id="3.10.129.110">
    <property type="entry name" value="Polyketide synthase dehydratase"/>
    <property type="match status" value="1"/>
</dbReference>
<evidence type="ECO:0000259" key="8">
    <source>
        <dbReference type="PROSITE" id="PS50075"/>
    </source>
</evidence>
<dbReference type="SUPFAM" id="SSF52151">
    <property type="entry name" value="FabD/lysophospholipase-like"/>
    <property type="match status" value="1"/>
</dbReference>
<dbReference type="Pfam" id="PF21089">
    <property type="entry name" value="PKS_DH_N"/>
    <property type="match status" value="1"/>
</dbReference>
<dbReference type="SUPFAM" id="SSF47336">
    <property type="entry name" value="ACP-like"/>
    <property type="match status" value="1"/>
</dbReference>
<dbReference type="Gene3D" id="3.40.366.10">
    <property type="entry name" value="Malonyl-Coenzyme A Acyl Carrier Protein, domain 2"/>
    <property type="match status" value="1"/>
</dbReference>
<dbReference type="PROSITE" id="PS50075">
    <property type="entry name" value="CARRIER"/>
    <property type="match status" value="1"/>
</dbReference>
<feature type="region of interest" description="C-terminal hotdog fold" evidence="6">
    <location>
        <begin position="1034"/>
        <end position="1182"/>
    </location>
</feature>
<dbReference type="CDD" id="cd00833">
    <property type="entry name" value="PKS"/>
    <property type="match status" value="1"/>
</dbReference>
<keyword evidence="5" id="KW-0511">Multifunctional enzyme</keyword>
<dbReference type="Proteomes" id="UP000193642">
    <property type="component" value="Unassembled WGS sequence"/>
</dbReference>
<dbReference type="SUPFAM" id="SSF52777">
    <property type="entry name" value="CoA-dependent acyltransferases"/>
    <property type="match status" value="2"/>
</dbReference>
<comment type="caution">
    <text evidence="6">Lacks conserved residue(s) required for the propagation of feature annotation.</text>
</comment>
<dbReference type="Gene3D" id="1.10.1200.10">
    <property type="entry name" value="ACP-like"/>
    <property type="match status" value="1"/>
</dbReference>